<proteinExistence type="predicted"/>
<dbReference type="InterPro" id="IPR029063">
    <property type="entry name" value="SAM-dependent_MTases_sf"/>
</dbReference>
<protein>
    <recommendedName>
        <fullName evidence="1">Methyltransferase regulatory domain-containing protein</fullName>
    </recommendedName>
</protein>
<evidence type="ECO:0000313" key="2">
    <source>
        <dbReference type="EMBL" id="AIL32013.1"/>
    </source>
</evidence>
<accession>A0A077DFR6</accession>
<dbReference type="EMBL" id="CP009238">
    <property type="protein sequence ID" value="AIL32013.1"/>
    <property type="molecule type" value="Genomic_DNA"/>
</dbReference>
<dbReference type="InterPro" id="IPR018773">
    <property type="entry name" value="MeTrfase_reg_dom_prd"/>
</dbReference>
<dbReference type="Proteomes" id="UP000028945">
    <property type="component" value="Chromosome"/>
</dbReference>
<dbReference type="KEGG" id="bpsi:IX83_00555"/>
<dbReference type="SUPFAM" id="SSF53335">
    <property type="entry name" value="S-adenosyl-L-methionine-dependent methyltransferases"/>
    <property type="match status" value="1"/>
</dbReference>
<dbReference type="AlphaFoldDB" id="A0A077DFR6"/>
<dbReference type="STRING" id="1072685.IX83_00555"/>
<dbReference type="Pfam" id="PF10119">
    <property type="entry name" value="MethyTransf_Reg"/>
    <property type="match status" value="1"/>
</dbReference>
<name>A0A077DFR6_9BURK</name>
<evidence type="ECO:0000259" key="1">
    <source>
        <dbReference type="Pfam" id="PF10119"/>
    </source>
</evidence>
<evidence type="ECO:0000313" key="3">
    <source>
        <dbReference type="Proteomes" id="UP000028945"/>
    </source>
</evidence>
<dbReference type="CDD" id="cd02440">
    <property type="entry name" value="AdoMet_MTases"/>
    <property type="match status" value="1"/>
</dbReference>
<organism evidence="2 3">
    <name type="scientific">Basilea psittacipulmonis DSM 24701</name>
    <dbReference type="NCBI Taxonomy" id="1072685"/>
    <lineage>
        <taxon>Bacteria</taxon>
        <taxon>Pseudomonadati</taxon>
        <taxon>Pseudomonadota</taxon>
        <taxon>Betaproteobacteria</taxon>
        <taxon>Burkholderiales</taxon>
        <taxon>Alcaligenaceae</taxon>
        <taxon>Basilea</taxon>
    </lineage>
</organism>
<keyword evidence="3" id="KW-1185">Reference proteome</keyword>
<gene>
    <name evidence="2" type="ORF">IX83_00555</name>
</gene>
<dbReference type="HOGENOM" id="CLU_032787_1_0_4"/>
<feature type="domain" description="Methyltransferase regulatory" evidence="1">
    <location>
        <begin position="218"/>
        <end position="300"/>
    </location>
</feature>
<reference evidence="2 3" key="1">
    <citation type="journal article" date="2014" name="BMC Genomics">
        <title>A genomic perspective on a new bacterial genus and species from the Alcaligenaceae family, Basilea psittacipulmonis.</title>
        <authorList>
            <person name="Whiteson K.L."/>
            <person name="Hernandez D."/>
            <person name="Lazarevic V."/>
            <person name="Gaia N."/>
            <person name="Farinelli L."/>
            <person name="Francois P."/>
            <person name="Pilo P."/>
            <person name="Frey J."/>
            <person name="Schrenzel J."/>
        </authorList>
    </citation>
    <scope>NUCLEOTIDE SEQUENCE [LARGE SCALE GENOMIC DNA]</scope>
    <source>
        <strain evidence="2 3">DSM 24701</strain>
    </source>
</reference>
<dbReference type="Gene3D" id="3.40.50.150">
    <property type="entry name" value="Vaccinia Virus protein VP39"/>
    <property type="match status" value="1"/>
</dbReference>
<dbReference type="eggNOG" id="COG0500">
    <property type="taxonomic scope" value="Bacteria"/>
</dbReference>
<dbReference type="RefSeq" id="WP_038497926.1">
    <property type="nucleotide sequence ID" value="NZ_AFWK01000054.1"/>
</dbReference>
<dbReference type="OrthoDB" id="101857at2"/>
<sequence>MSAWSEGYISDINYTYGYYQELNPAQITIPFLMSNLAIPKIEHACELGFGQGLSLNIHAATGLAKWYGTDFNPSHALFAQTLANHADPERLLIAEQGFHEFCKREDLPDFDFIALHGIWSWISNENRAIIVDFLKRKLKVGGVLYVSYNTLPGWSSPSPLRHLLCEHDRFGSTKENNRSNNTKHAIEQTIKTLEHSHHLLNTSPQLLQRVKDLLQKPSNYIAHEYLNRDWQPMFYAQMEEWLEPAKLSFACSAYYLDDFNNCLFSDEQQNYLDDITHPSLKQTIKDYLLNKQFRRDYWIKGKRELTPAERDQQWQSLRVVLTPPEKGIELTVTNHITTAMNHEVFEPLLDILQDGKIHHVSELVTSLSDKMNANTIYASLALLFGKKELAVVQPESTIKHNQSICQRLNQYLLDFTLSPQQVNYFASPVIGSGWLITAVNQLFLEAYLQNIPKDQYVNHAFKRLKQHHQVLIKEGKTIQDEQESLAYLEELKTNFFQHHLKLFKTLGIVS</sequence>